<name>A0A1Y3BA13_EURMA</name>
<feature type="compositionally biased region" description="Low complexity" evidence="2">
    <location>
        <begin position="1009"/>
        <end position="1031"/>
    </location>
</feature>
<feature type="domain" description="FAT" evidence="4">
    <location>
        <begin position="230"/>
        <end position="872"/>
    </location>
</feature>
<dbReference type="GO" id="GO:0006355">
    <property type="term" value="P:regulation of DNA-templated transcription"/>
    <property type="evidence" value="ECO:0007669"/>
    <property type="project" value="TreeGrafter"/>
</dbReference>
<dbReference type="GO" id="GO:0000124">
    <property type="term" value="C:SAGA complex"/>
    <property type="evidence" value="ECO:0007669"/>
    <property type="project" value="TreeGrafter"/>
</dbReference>
<feature type="region of interest" description="Disordered" evidence="2">
    <location>
        <begin position="1009"/>
        <end position="1042"/>
    </location>
</feature>
<evidence type="ECO:0000313" key="5">
    <source>
        <dbReference type="EMBL" id="OTF77711.1"/>
    </source>
</evidence>
<dbReference type="EMBL" id="MUJZ01031299">
    <property type="protein sequence ID" value="OTF77711.1"/>
    <property type="molecule type" value="Genomic_DNA"/>
</dbReference>
<dbReference type="InterPro" id="IPR011009">
    <property type="entry name" value="Kinase-like_dom_sf"/>
</dbReference>
<accession>A0A1Y3BA13</accession>
<feature type="domain" description="PI3K/PI4K catalytic" evidence="3">
    <location>
        <begin position="1147"/>
        <end position="1480"/>
    </location>
</feature>
<dbReference type="Pfam" id="PF20206">
    <property type="entry name" value="Tra1_ring"/>
    <property type="match status" value="1"/>
</dbReference>
<reference evidence="5 6" key="1">
    <citation type="submission" date="2017-03" db="EMBL/GenBank/DDBJ databases">
        <title>Genome Survey of Euroglyphus maynei.</title>
        <authorList>
            <person name="Arlian L.G."/>
            <person name="Morgan M.S."/>
            <person name="Rider S.D."/>
        </authorList>
    </citation>
    <scope>NUCLEOTIDE SEQUENCE [LARGE SCALE GENOMIC DNA]</scope>
    <source>
        <strain evidence="5">Arlian Lab</strain>
        <tissue evidence="5">Whole body</tissue>
    </source>
</reference>
<feature type="region of interest" description="Disordered" evidence="2">
    <location>
        <begin position="1456"/>
        <end position="1483"/>
    </location>
</feature>
<comment type="caution">
    <text evidence="5">The sequence shown here is derived from an EMBL/GenBank/DDBJ whole genome shotgun (WGS) entry which is preliminary data.</text>
</comment>
<dbReference type="GO" id="GO:0006281">
    <property type="term" value="P:DNA repair"/>
    <property type="evidence" value="ECO:0007669"/>
    <property type="project" value="TreeGrafter"/>
</dbReference>
<dbReference type="Pfam" id="PF00454">
    <property type="entry name" value="PI3_PI4_kinase"/>
    <property type="match status" value="1"/>
</dbReference>
<dbReference type="Proteomes" id="UP000194236">
    <property type="component" value="Unassembled WGS sequence"/>
</dbReference>
<feature type="compositionally biased region" description="Low complexity" evidence="2">
    <location>
        <begin position="1472"/>
        <end position="1483"/>
    </location>
</feature>
<evidence type="ECO:0000259" key="4">
    <source>
        <dbReference type="PROSITE" id="PS51189"/>
    </source>
</evidence>
<sequence>MHYWIKQAIELILSISNDNETIKTANHNSKLPLPVSLVPLTENQDKSLLTSFVSNGLNCTPTDMLMNMELMSYSNNTNNVTNNVEMMYTCDGKKQNDENFLNDIFNDQTSTMNASTNVDGSKQDKSKDIVEIVCNFLHCNRNYKALPFFNAVAQLCHLDSQLAHHIWIQLFPRIYSILNERYQRMIACELAPFFVSGVHTYQREIPISSVNTFFEAVSHCEPSIKLRPSILRYISRNHNLWHRASLILETEMDNVYANRSAFGLGGLITNDISQSSISMNNSSPTLKHTRSVGSSQLNGEKHLSNSMNSLSANINDLLPSELPASMNQPYGHECMSALAHIYETLKEQDYWTGIWHKKAHYKETLIAVAYEQQGFFEQAKGAYELAMNKGNNEYNNTPIPIWLNEEYLLWESHWVRCSKELNQWDFLKDYGNSLDLPNPLLVLESAWRIPDWDAMNMAVICVEQNLPKDFAWKLALYKGYNALCNPNHRDMETAERMVEVATNFLLKEWRKLPKIVSFAHINILQGAHQVIELNEAHNLNHILYNALGAYPNERPSYELRSLIKTWKNRLPIVADDLSHWSDIFTWRQHHYQMIVTRFEQEIKLQQQQGNPIPQGAASNALCGAHASAQSLIHLAKVARKHFLINVALDQLNRIHTIPKVPIVDCFQKIRQQLKCHLLKHSMQPTGEELQEAMSVIDCTHLHFFQNEMMAEFIALKGFVLMKMNRIEEANKNFSASLQLSDTVVKSWAMWGEFFYEMFTKNAHESFAQRNIQNGKNAIIAFLHASRHQSDSKTRKYLSHVLWLLSYDKDQQLAQAVEQYNTGVPPCNWVPWIQQLLHCLVRPEGQHMLTILSQISKLFPEAVYFPTRTLYLSLRLEQREMKYKLDHFVNSVGINQQTNSNQRSTDQVQVSSATWRCTRIMHHQRELHPTLLTSIEGILDQMLWFRENWFEEILRQLRQALAKCYTIAFENRDNVAETITSNHTLIYIKKLVNTFGIGIDNATCGQSSNTSSSNYSSNVSNNNANESNQNTNEQEKSTANTTASETLARRAQLTIQDPDFQKMRQQFANDFDFSVQGSHKLHNLIVKFKKWIKILEAKTKLLPKSWLLEEKCRYLSNFSNQIVEVALPGEYFLPKLNAMCIVHIARFMPRVEIITKHNTTARRLYIRGHNGKIYPYLILNDSSLSEVRREERFLHLLRLLNLYLSKHKETARRVISFTVARVVPIHGQMRFVEDNVSSLSLIEIYKQHMIRRGSDPDAPIAKYYDRLLSLQTKGSQVSLSQLKDIISDIQASMAPKTLLKEWALQTFSTATEFWHFRKLFTLQMGLAGLSEFAFHLTRLNPDMMYIHRDSGLINIAYYRFDLNEENGELVSNQPVPFRMTHSVQNLITEIGIHGPLTATMIASASCLVHPNYKVRSILLAILRDEIINWHKRIKSSEKMALISSAIIALANNQPAKNLYQNPKDESSMDHSDQQQQQNQQFTQQQLTDVINSTNMNEIPEMGGEELVNLVTKAANAIMSRLQSKNF</sequence>
<dbReference type="PROSITE" id="PS51189">
    <property type="entry name" value="FAT"/>
    <property type="match status" value="1"/>
</dbReference>
<dbReference type="Pfam" id="PF02259">
    <property type="entry name" value="FAT"/>
    <property type="match status" value="1"/>
</dbReference>
<dbReference type="PANTHER" id="PTHR11139">
    <property type="entry name" value="ATAXIA TELANGIECTASIA MUTATED ATM -RELATED"/>
    <property type="match status" value="1"/>
</dbReference>
<proteinExistence type="inferred from homology"/>
<feature type="compositionally biased region" description="Basic and acidic residues" evidence="2">
    <location>
        <begin position="1461"/>
        <end position="1471"/>
    </location>
</feature>
<keyword evidence="6" id="KW-1185">Reference proteome</keyword>
<dbReference type="InterPro" id="IPR000403">
    <property type="entry name" value="PI3/4_kinase_cat_dom"/>
</dbReference>
<organism evidence="5 6">
    <name type="scientific">Euroglyphus maynei</name>
    <name type="common">Mayne's house dust mite</name>
    <dbReference type="NCBI Taxonomy" id="6958"/>
    <lineage>
        <taxon>Eukaryota</taxon>
        <taxon>Metazoa</taxon>
        <taxon>Ecdysozoa</taxon>
        <taxon>Arthropoda</taxon>
        <taxon>Chelicerata</taxon>
        <taxon>Arachnida</taxon>
        <taxon>Acari</taxon>
        <taxon>Acariformes</taxon>
        <taxon>Sarcoptiformes</taxon>
        <taxon>Astigmata</taxon>
        <taxon>Psoroptidia</taxon>
        <taxon>Analgoidea</taxon>
        <taxon>Pyroglyphidae</taxon>
        <taxon>Pyroglyphinae</taxon>
        <taxon>Euroglyphus</taxon>
    </lineage>
</organism>
<dbReference type="InterPro" id="IPR014009">
    <property type="entry name" value="PIK_FAT"/>
</dbReference>
<dbReference type="OrthoDB" id="5570127at2759"/>
<dbReference type="CDD" id="cd05163">
    <property type="entry name" value="PIKK_TRRAP"/>
    <property type="match status" value="1"/>
</dbReference>
<dbReference type="PANTHER" id="PTHR11139:SF1">
    <property type="entry name" value="TRANSFORMATION_TRANSCRIPTION DOMAIN-ASSOCIATED PROTEIN"/>
    <property type="match status" value="1"/>
</dbReference>
<evidence type="ECO:0000256" key="2">
    <source>
        <dbReference type="SAM" id="MobiDB-lite"/>
    </source>
</evidence>
<dbReference type="InterPro" id="IPR003151">
    <property type="entry name" value="PIK-rel_kinase_FAT"/>
</dbReference>
<dbReference type="PROSITE" id="PS50290">
    <property type="entry name" value="PI3_4_KINASE_3"/>
    <property type="match status" value="1"/>
</dbReference>
<gene>
    <name evidence="5" type="ORF">BLA29_000622</name>
</gene>
<evidence type="ECO:0000313" key="6">
    <source>
        <dbReference type="Proteomes" id="UP000194236"/>
    </source>
</evidence>
<protein>
    <submittedName>
        <fullName evidence="5">Nipped-A-like protein</fullName>
    </submittedName>
</protein>
<dbReference type="SUPFAM" id="SSF56112">
    <property type="entry name" value="Protein kinase-like (PK-like)"/>
    <property type="match status" value="1"/>
</dbReference>
<dbReference type="SMART" id="SM00146">
    <property type="entry name" value="PI3Kc"/>
    <property type="match status" value="1"/>
</dbReference>
<dbReference type="GO" id="GO:0035267">
    <property type="term" value="C:NuA4 histone acetyltransferase complex"/>
    <property type="evidence" value="ECO:0007669"/>
    <property type="project" value="TreeGrafter"/>
</dbReference>
<evidence type="ECO:0000259" key="3">
    <source>
        <dbReference type="PROSITE" id="PS50290"/>
    </source>
</evidence>
<evidence type="ECO:0000256" key="1">
    <source>
        <dbReference type="ARBA" id="ARBA00007234"/>
    </source>
</evidence>
<dbReference type="GO" id="GO:0005634">
    <property type="term" value="C:nucleus"/>
    <property type="evidence" value="ECO:0007669"/>
    <property type="project" value="TreeGrafter"/>
</dbReference>
<dbReference type="InterPro" id="IPR046805">
    <property type="entry name" value="Tra1_ring"/>
</dbReference>
<dbReference type="InterPro" id="IPR050517">
    <property type="entry name" value="DDR_Repair_Kinase"/>
</dbReference>
<comment type="similarity">
    <text evidence="1">Belongs to the PI3/PI4-kinase family. TRA1 subfamily.</text>
</comment>